<gene>
    <name evidence="1" type="ORF">BSPP4475_06985</name>
</gene>
<evidence type="ECO:0000313" key="2">
    <source>
        <dbReference type="Proteomes" id="UP001189619"/>
    </source>
</evidence>
<dbReference type="RefSeq" id="WP_304415294.1">
    <property type="nucleotide sequence ID" value="NZ_OY569118.1"/>
</dbReference>
<sequence length="178" mass="20644">MYPHPYLEYLVQFHAERDYFECHEILEEYWKSEAGQRSPVWVGLIQIAVGLYHHRRGNQAGAVKMMNSALRILEQQQEAIGRLGLEPVTLLHLLHDVVTEMEAGAPYRSISLPIADPNLRLRVQQMCAERGLPCDRPSDMANRYLLHKHTLRDRSAVIAERARQLSLRDRHKQNGQSR</sequence>
<dbReference type="AlphaFoldDB" id="A0AA48M698"/>
<evidence type="ECO:0000313" key="1">
    <source>
        <dbReference type="EMBL" id="CAJ1002051.1"/>
    </source>
</evidence>
<name>A0AA48M698_9BACL</name>
<dbReference type="Proteomes" id="UP001189619">
    <property type="component" value="Chromosome"/>
</dbReference>
<proteinExistence type="predicted"/>
<dbReference type="KEGG" id="bayd:BSPP4475_06985"/>
<organism evidence="1 2">
    <name type="scientific">Brevibacillus aydinogluensis</name>
    <dbReference type="NCBI Taxonomy" id="927786"/>
    <lineage>
        <taxon>Bacteria</taxon>
        <taxon>Bacillati</taxon>
        <taxon>Bacillota</taxon>
        <taxon>Bacilli</taxon>
        <taxon>Bacillales</taxon>
        <taxon>Paenibacillaceae</taxon>
        <taxon>Brevibacillus</taxon>
    </lineage>
</organism>
<dbReference type="EMBL" id="OY569118">
    <property type="protein sequence ID" value="CAJ1002051.1"/>
    <property type="molecule type" value="Genomic_DNA"/>
</dbReference>
<dbReference type="PANTHER" id="PTHR34796">
    <property type="entry name" value="EXPRESSED PROTEIN"/>
    <property type="match status" value="1"/>
</dbReference>
<dbReference type="Gene3D" id="1.10.3450.10">
    <property type="entry name" value="TTHA0068-like"/>
    <property type="match status" value="1"/>
</dbReference>
<dbReference type="Pfam" id="PF03745">
    <property type="entry name" value="DUF309"/>
    <property type="match status" value="1"/>
</dbReference>
<keyword evidence="2" id="KW-1185">Reference proteome</keyword>
<dbReference type="InterPro" id="IPR023203">
    <property type="entry name" value="TTHA0068_sf"/>
</dbReference>
<dbReference type="InterPro" id="IPR005500">
    <property type="entry name" value="DUF309"/>
</dbReference>
<protein>
    <submittedName>
        <fullName evidence="1">DUF309 domain-containing protein</fullName>
    </submittedName>
</protein>
<dbReference type="SUPFAM" id="SSF140663">
    <property type="entry name" value="TTHA0068-like"/>
    <property type="match status" value="1"/>
</dbReference>
<dbReference type="PANTHER" id="PTHR34796:SF1">
    <property type="entry name" value="EXPRESSED PROTEIN"/>
    <property type="match status" value="1"/>
</dbReference>
<reference evidence="1" key="1">
    <citation type="submission" date="2023-07" db="EMBL/GenBank/DDBJ databases">
        <authorList>
            <person name="Ivanov I."/>
            <person name="Teneva D."/>
            <person name="Stoikov I."/>
        </authorList>
    </citation>
    <scope>NUCLEOTIDE SEQUENCE</scope>
    <source>
        <strain evidence="1">4475</strain>
    </source>
</reference>
<accession>A0AA48M698</accession>